<dbReference type="CDD" id="cd07742">
    <property type="entry name" value="metallo-hydrolase-like_MBL-fold"/>
    <property type="match status" value="1"/>
</dbReference>
<dbReference type="Gene3D" id="3.60.15.10">
    <property type="entry name" value="Ribonuclease Z/Hydroxyacylglutathione hydrolase-like"/>
    <property type="match status" value="1"/>
</dbReference>
<protein>
    <recommendedName>
        <fullName evidence="5">Metallo-beta-lactamase domain-containing protein</fullName>
    </recommendedName>
</protein>
<evidence type="ECO:0000313" key="6">
    <source>
        <dbReference type="EMBL" id="AKF10082.1"/>
    </source>
</evidence>
<evidence type="ECO:0000313" key="7">
    <source>
        <dbReference type="Proteomes" id="UP000034883"/>
    </source>
</evidence>
<name>A0A0F6YN70_9BACT</name>
<feature type="domain" description="Metallo-beta-lactamase" evidence="5">
    <location>
        <begin position="32"/>
        <end position="266"/>
    </location>
</feature>
<dbReference type="GO" id="GO:0046872">
    <property type="term" value="F:metal ion binding"/>
    <property type="evidence" value="ECO:0007669"/>
    <property type="project" value="UniProtKB-KW"/>
</dbReference>
<evidence type="ECO:0000256" key="2">
    <source>
        <dbReference type="ARBA" id="ARBA00022723"/>
    </source>
</evidence>
<dbReference type="KEGG" id="samy:DB32_007231"/>
<dbReference type="STRING" id="927083.DB32_007231"/>
<evidence type="ECO:0000256" key="1">
    <source>
        <dbReference type="ARBA" id="ARBA00007749"/>
    </source>
</evidence>
<dbReference type="InterPro" id="IPR051013">
    <property type="entry name" value="MBL_superfamily_lactonases"/>
</dbReference>
<organism evidence="6 7">
    <name type="scientific">Sandaracinus amylolyticus</name>
    <dbReference type="NCBI Taxonomy" id="927083"/>
    <lineage>
        <taxon>Bacteria</taxon>
        <taxon>Pseudomonadati</taxon>
        <taxon>Myxococcota</taxon>
        <taxon>Polyangia</taxon>
        <taxon>Polyangiales</taxon>
        <taxon>Sandaracinaceae</taxon>
        <taxon>Sandaracinus</taxon>
    </lineage>
</organism>
<comment type="similarity">
    <text evidence="1">Belongs to the metallo-beta-lactamase superfamily.</text>
</comment>
<evidence type="ECO:0000259" key="5">
    <source>
        <dbReference type="SMART" id="SM00849"/>
    </source>
</evidence>
<proteinExistence type="inferred from homology"/>
<evidence type="ECO:0000256" key="4">
    <source>
        <dbReference type="ARBA" id="ARBA00022833"/>
    </source>
</evidence>
<reference evidence="6 7" key="1">
    <citation type="submission" date="2015-03" db="EMBL/GenBank/DDBJ databases">
        <title>Genome assembly of Sandaracinus amylolyticus DSM 53668.</title>
        <authorList>
            <person name="Sharma G."/>
            <person name="Subramanian S."/>
        </authorList>
    </citation>
    <scope>NUCLEOTIDE SEQUENCE [LARGE SCALE GENOMIC DNA]</scope>
    <source>
        <strain evidence="6 7">DSM 53668</strain>
    </source>
</reference>
<gene>
    <name evidence="6" type="ORF">DB32_007231</name>
</gene>
<keyword evidence="7" id="KW-1185">Reference proteome</keyword>
<keyword evidence="4" id="KW-0862">Zinc</keyword>
<dbReference type="SUPFAM" id="SSF56281">
    <property type="entry name" value="Metallo-hydrolase/oxidoreductase"/>
    <property type="match status" value="1"/>
</dbReference>
<evidence type="ECO:0000256" key="3">
    <source>
        <dbReference type="ARBA" id="ARBA00022801"/>
    </source>
</evidence>
<dbReference type="EMBL" id="CP011125">
    <property type="protein sequence ID" value="AKF10082.1"/>
    <property type="molecule type" value="Genomic_DNA"/>
</dbReference>
<dbReference type="InterPro" id="IPR001279">
    <property type="entry name" value="Metallo-B-lactamas"/>
</dbReference>
<dbReference type="Proteomes" id="UP000034883">
    <property type="component" value="Chromosome"/>
</dbReference>
<sequence length="288" mass="31526">MRVHHLSCLTFCPLSARLVNGRGSLFERGRMEAHCLLIETERHGLVLVDTGIGVDDCADPKGRLGGLFTRVLIGTSTPSVAQTALKQIEALGFRASDVRHIVPTHLDLDHAGGLPDFPHATVHVMAAEKDAALLRRTMPEKSRYRPVHFAHGPKWSTYEAKGERWRGFEAVRALEGLPPEIFLIPLAGHSRGHACVGVEGASGGPLVHCGDAYFHRAAIDDARAPMPAGLRVFEQRLAFDRSRVAENHARLRALREGGDVRVFCAHDPEEYDALRTAAEVAPELRRAG</sequence>
<keyword evidence="3" id="KW-0378">Hydrolase</keyword>
<dbReference type="Pfam" id="PF00753">
    <property type="entry name" value="Lactamase_B"/>
    <property type="match status" value="1"/>
</dbReference>
<keyword evidence="2" id="KW-0479">Metal-binding</keyword>
<accession>A0A0F6YN70</accession>
<dbReference type="AlphaFoldDB" id="A0A0F6YN70"/>
<dbReference type="RefSeq" id="WP_053237078.1">
    <property type="nucleotide sequence ID" value="NZ_CP011125.1"/>
</dbReference>
<dbReference type="SMART" id="SM00849">
    <property type="entry name" value="Lactamase_B"/>
    <property type="match status" value="1"/>
</dbReference>
<dbReference type="PANTHER" id="PTHR42978">
    <property type="entry name" value="QUORUM-QUENCHING LACTONASE YTNP-RELATED-RELATED"/>
    <property type="match status" value="1"/>
</dbReference>
<dbReference type="PANTHER" id="PTHR42978:SF3">
    <property type="entry name" value="BLR3078 PROTEIN"/>
    <property type="match status" value="1"/>
</dbReference>
<dbReference type="GO" id="GO:0016787">
    <property type="term" value="F:hydrolase activity"/>
    <property type="evidence" value="ECO:0007669"/>
    <property type="project" value="UniProtKB-KW"/>
</dbReference>
<dbReference type="InterPro" id="IPR036866">
    <property type="entry name" value="RibonucZ/Hydroxyglut_hydro"/>
</dbReference>
<dbReference type="OrthoDB" id="9773738at2"/>